<dbReference type="PaxDb" id="121845-A0A1S3D676"/>
<proteinExistence type="predicted"/>
<accession>A0A1S3D676</accession>
<evidence type="ECO:0000313" key="3">
    <source>
        <dbReference type="RefSeq" id="XP_026681594.1"/>
    </source>
</evidence>
<dbReference type="KEGG" id="dci:103512275"/>
<sequence>MDLIDDNIDESISTVIQKARERNLVKKRSVDQRELGDFLSKNVGQMPVGNEGSKLHSIQKRSIENRPPGPDIECIYKGPVIKSQYKGPVIRSQYNGLQIRSQYLGPQIRAQYMGPQMLSEYKGKMISMLGGVDRYEQMLKEAQCNTQSKEVINLAQKYDKINQEYKEANYRLMRHVRGKPKLAAIFQNS</sequence>
<protein>
    <submittedName>
        <fullName evidence="2 3">Uncharacterized protein LOC103512275</fullName>
    </submittedName>
</protein>
<dbReference type="RefSeq" id="XP_008475251.1">
    <property type="nucleotide sequence ID" value="XM_008477029.3"/>
</dbReference>
<dbReference type="RefSeq" id="XP_026681594.1">
    <property type="nucleotide sequence ID" value="XM_026825793.1"/>
</dbReference>
<reference evidence="2 3" key="1">
    <citation type="submission" date="2025-04" db="UniProtKB">
        <authorList>
            <consortium name="RefSeq"/>
        </authorList>
    </citation>
    <scope>IDENTIFICATION</scope>
</reference>
<evidence type="ECO:0000313" key="1">
    <source>
        <dbReference type="Proteomes" id="UP000079169"/>
    </source>
</evidence>
<dbReference type="Proteomes" id="UP000079169">
    <property type="component" value="Unplaced"/>
</dbReference>
<dbReference type="AlphaFoldDB" id="A0A1S3D676"/>
<organism evidence="1 2">
    <name type="scientific">Diaphorina citri</name>
    <name type="common">Asian citrus psyllid</name>
    <dbReference type="NCBI Taxonomy" id="121845"/>
    <lineage>
        <taxon>Eukaryota</taxon>
        <taxon>Metazoa</taxon>
        <taxon>Ecdysozoa</taxon>
        <taxon>Arthropoda</taxon>
        <taxon>Hexapoda</taxon>
        <taxon>Insecta</taxon>
        <taxon>Pterygota</taxon>
        <taxon>Neoptera</taxon>
        <taxon>Paraneoptera</taxon>
        <taxon>Hemiptera</taxon>
        <taxon>Sternorrhyncha</taxon>
        <taxon>Psylloidea</taxon>
        <taxon>Psyllidae</taxon>
        <taxon>Diaphorininae</taxon>
        <taxon>Diaphorina</taxon>
    </lineage>
</organism>
<dbReference type="GeneID" id="103512275"/>
<evidence type="ECO:0000313" key="2">
    <source>
        <dbReference type="RefSeq" id="XP_008475251.1"/>
    </source>
</evidence>
<gene>
    <name evidence="2 3" type="primary">LOC103512275</name>
</gene>
<name>A0A1S3D676_DIACI</name>
<keyword evidence="1" id="KW-1185">Reference proteome</keyword>